<dbReference type="Proteomes" id="UP001516400">
    <property type="component" value="Unassembled WGS sequence"/>
</dbReference>
<keyword evidence="2" id="KW-1185">Reference proteome</keyword>
<proteinExistence type="predicted"/>
<name>A0ABD2NI28_9CUCU</name>
<sequence>AQKRNKEEWSFPERTEAIPQKLAVGISASPSPENPTEFQLNYFQIIALYEYLLN</sequence>
<accession>A0ABD2NI28</accession>
<reference evidence="1 2" key="1">
    <citation type="journal article" date="2021" name="BMC Biol.">
        <title>Horizontally acquired antibacterial genes associated with adaptive radiation of ladybird beetles.</title>
        <authorList>
            <person name="Li H.S."/>
            <person name="Tang X.F."/>
            <person name="Huang Y.H."/>
            <person name="Xu Z.Y."/>
            <person name="Chen M.L."/>
            <person name="Du X.Y."/>
            <person name="Qiu B.Y."/>
            <person name="Chen P.T."/>
            <person name="Zhang W."/>
            <person name="Slipinski A."/>
            <person name="Escalona H.E."/>
            <person name="Waterhouse R.M."/>
            <person name="Zwick A."/>
            <person name="Pang H."/>
        </authorList>
    </citation>
    <scope>NUCLEOTIDE SEQUENCE [LARGE SCALE GENOMIC DNA]</scope>
    <source>
        <strain evidence="1">SYSU2018</strain>
    </source>
</reference>
<dbReference type="EMBL" id="JABFTP020000103">
    <property type="protein sequence ID" value="KAL3278348.1"/>
    <property type="molecule type" value="Genomic_DNA"/>
</dbReference>
<gene>
    <name evidence="1" type="ORF">HHI36_013679</name>
</gene>
<comment type="caution">
    <text evidence="1">The sequence shown here is derived from an EMBL/GenBank/DDBJ whole genome shotgun (WGS) entry which is preliminary data.</text>
</comment>
<evidence type="ECO:0000313" key="1">
    <source>
        <dbReference type="EMBL" id="KAL3278348.1"/>
    </source>
</evidence>
<feature type="non-terminal residue" evidence="1">
    <location>
        <position position="1"/>
    </location>
</feature>
<evidence type="ECO:0000313" key="2">
    <source>
        <dbReference type="Proteomes" id="UP001516400"/>
    </source>
</evidence>
<protein>
    <submittedName>
        <fullName evidence="1">Uncharacterized protein</fullName>
    </submittedName>
</protein>
<dbReference type="AlphaFoldDB" id="A0ABD2NI28"/>
<organism evidence="1 2">
    <name type="scientific">Cryptolaemus montrouzieri</name>
    <dbReference type="NCBI Taxonomy" id="559131"/>
    <lineage>
        <taxon>Eukaryota</taxon>
        <taxon>Metazoa</taxon>
        <taxon>Ecdysozoa</taxon>
        <taxon>Arthropoda</taxon>
        <taxon>Hexapoda</taxon>
        <taxon>Insecta</taxon>
        <taxon>Pterygota</taxon>
        <taxon>Neoptera</taxon>
        <taxon>Endopterygota</taxon>
        <taxon>Coleoptera</taxon>
        <taxon>Polyphaga</taxon>
        <taxon>Cucujiformia</taxon>
        <taxon>Coccinelloidea</taxon>
        <taxon>Coccinellidae</taxon>
        <taxon>Scymninae</taxon>
        <taxon>Scymnini</taxon>
        <taxon>Cryptolaemus</taxon>
    </lineage>
</organism>